<name>A0A1I2GDQ6_9BACL</name>
<accession>A0A1I2GDQ6</accession>
<dbReference type="EMBL" id="FONN01000015">
    <property type="protein sequence ID" value="SFF15120.1"/>
    <property type="molecule type" value="Genomic_DNA"/>
</dbReference>
<dbReference type="Proteomes" id="UP000183410">
    <property type="component" value="Unassembled WGS sequence"/>
</dbReference>
<organism evidence="1 2">
    <name type="scientific">Paenibacillus algorifonticola</name>
    <dbReference type="NCBI Taxonomy" id="684063"/>
    <lineage>
        <taxon>Bacteria</taxon>
        <taxon>Bacillati</taxon>
        <taxon>Bacillota</taxon>
        <taxon>Bacilli</taxon>
        <taxon>Bacillales</taxon>
        <taxon>Paenibacillaceae</taxon>
        <taxon>Paenibacillus</taxon>
    </lineage>
</organism>
<proteinExistence type="predicted"/>
<keyword evidence="2" id="KW-1185">Reference proteome</keyword>
<evidence type="ECO:0000313" key="1">
    <source>
        <dbReference type="EMBL" id="SFF15120.1"/>
    </source>
</evidence>
<protein>
    <submittedName>
        <fullName evidence="1">Uncharacterized protein</fullName>
    </submittedName>
</protein>
<sequence>MVYQQKYIIFLKKNSMGQYSIINMDNGKFEVGGSKQPDLKTGGDQPFEIKQKLWDELNDKYEFEYGF</sequence>
<reference evidence="2" key="1">
    <citation type="submission" date="2016-10" db="EMBL/GenBank/DDBJ databases">
        <authorList>
            <person name="Varghese N."/>
            <person name="Submissions S."/>
        </authorList>
    </citation>
    <scope>NUCLEOTIDE SEQUENCE [LARGE SCALE GENOMIC DNA]</scope>
    <source>
        <strain evidence="2">CGMCC 1.10223</strain>
    </source>
</reference>
<gene>
    <name evidence="1" type="ORF">SAMN04487969_115124</name>
</gene>
<dbReference type="AlphaFoldDB" id="A0A1I2GDQ6"/>
<evidence type="ECO:0000313" key="2">
    <source>
        <dbReference type="Proteomes" id="UP000183410"/>
    </source>
</evidence>